<dbReference type="PANTHER" id="PTHR35007">
    <property type="entry name" value="INTEGRAL MEMBRANE PROTEIN-RELATED"/>
    <property type="match status" value="1"/>
</dbReference>
<comment type="subcellular location">
    <subcellularLocation>
        <location evidence="1">Cell membrane</location>
        <topology evidence="1">Multi-pass membrane protein</topology>
    </subcellularLocation>
</comment>
<protein>
    <submittedName>
        <fullName evidence="8">Flp pilus assembly protein TadB, putative</fullName>
    </submittedName>
</protein>
<evidence type="ECO:0000256" key="2">
    <source>
        <dbReference type="ARBA" id="ARBA00022475"/>
    </source>
</evidence>
<dbReference type="GO" id="GO:0005886">
    <property type="term" value="C:plasma membrane"/>
    <property type="evidence" value="ECO:0007669"/>
    <property type="project" value="UniProtKB-SubCell"/>
</dbReference>
<evidence type="ECO:0000256" key="1">
    <source>
        <dbReference type="ARBA" id="ARBA00004651"/>
    </source>
</evidence>
<evidence type="ECO:0000313" key="9">
    <source>
        <dbReference type="Proteomes" id="UP000002350"/>
    </source>
</evidence>
<dbReference type="InterPro" id="IPR018076">
    <property type="entry name" value="T2SS_GspF_dom"/>
</dbReference>
<dbReference type="Pfam" id="PF00482">
    <property type="entry name" value="T2SSF"/>
    <property type="match status" value="1"/>
</dbReference>
<evidence type="ECO:0000313" key="8">
    <source>
        <dbReference type="EMBL" id="BAJ01074.1"/>
    </source>
</evidence>
<dbReference type="Proteomes" id="UP000002350">
    <property type="component" value="Chromosome"/>
</dbReference>
<keyword evidence="3 6" id="KW-0812">Transmembrane</keyword>
<dbReference type="eggNOG" id="COG4965">
    <property type="taxonomic scope" value="Bacteria"/>
</dbReference>
<accession>D4ZHC5</accession>
<dbReference type="EMBL" id="AP011177">
    <property type="protein sequence ID" value="BAJ01074.1"/>
    <property type="molecule type" value="Genomic_DNA"/>
</dbReference>
<evidence type="ECO:0000256" key="6">
    <source>
        <dbReference type="SAM" id="Phobius"/>
    </source>
</evidence>
<feature type="transmembrane region" description="Helical" evidence="6">
    <location>
        <begin position="252"/>
        <end position="269"/>
    </location>
</feature>
<evidence type="ECO:0000259" key="7">
    <source>
        <dbReference type="Pfam" id="PF00482"/>
    </source>
</evidence>
<dbReference type="AlphaFoldDB" id="D4ZHC5"/>
<feature type="transmembrane region" description="Helical" evidence="6">
    <location>
        <begin position="289"/>
        <end position="307"/>
    </location>
</feature>
<feature type="transmembrane region" description="Helical" evidence="6">
    <location>
        <begin position="110"/>
        <end position="128"/>
    </location>
</feature>
<dbReference type="STRING" id="637905.SVI_1103"/>
<gene>
    <name evidence="8" type="ordered locus">SVI_1103</name>
</gene>
<dbReference type="PANTHER" id="PTHR35007:SF1">
    <property type="entry name" value="PILUS ASSEMBLY PROTEIN"/>
    <property type="match status" value="1"/>
</dbReference>
<evidence type="ECO:0000256" key="5">
    <source>
        <dbReference type="ARBA" id="ARBA00023136"/>
    </source>
</evidence>
<dbReference type="Gene3D" id="1.20.81.30">
    <property type="entry name" value="Type II secretion system (T2SS), domain F"/>
    <property type="match status" value="1"/>
</dbReference>
<dbReference type="KEGG" id="svo:SVI_1103"/>
<feature type="domain" description="Type II secretion system protein GspF" evidence="7">
    <location>
        <begin position="145"/>
        <end position="269"/>
    </location>
</feature>
<keyword evidence="2" id="KW-1003">Cell membrane</keyword>
<dbReference type="HOGENOM" id="CLU_064305_1_0_6"/>
<organism evidence="8 9">
    <name type="scientific">Shewanella violacea (strain JCM 10179 / CIP 106290 / LMG 19151 / DSS12)</name>
    <dbReference type="NCBI Taxonomy" id="637905"/>
    <lineage>
        <taxon>Bacteria</taxon>
        <taxon>Pseudomonadati</taxon>
        <taxon>Pseudomonadota</taxon>
        <taxon>Gammaproteobacteria</taxon>
        <taxon>Alteromonadales</taxon>
        <taxon>Shewanellaceae</taxon>
        <taxon>Shewanella</taxon>
    </lineage>
</organism>
<keyword evidence="9" id="KW-1185">Reference proteome</keyword>
<evidence type="ECO:0000256" key="3">
    <source>
        <dbReference type="ARBA" id="ARBA00022692"/>
    </source>
</evidence>
<dbReference type="InterPro" id="IPR042094">
    <property type="entry name" value="T2SS_GspF_sf"/>
</dbReference>
<feature type="transmembrane region" description="Helical" evidence="6">
    <location>
        <begin position="85"/>
        <end position="104"/>
    </location>
</feature>
<keyword evidence="5 6" id="KW-0472">Membrane</keyword>
<feature type="transmembrane region" description="Helical" evidence="6">
    <location>
        <begin position="6"/>
        <end position="26"/>
    </location>
</feature>
<keyword evidence="4 6" id="KW-1133">Transmembrane helix</keyword>
<name>D4ZHC5_SHEVD</name>
<sequence>MMFALCAILLLGLSLMVSAVSSWYYIGQRRQTRRRLLSVTKAKTQDKSVSKSLFGWEQEVSPWLRWLRRLESRIDNLFGLKGKSLLYMGLMASAITSWFMSGFLPTYVRLTLVLLVPTMGFLGFFWLMRSMQMKQFDHAFPQVLGQISRAVAAGISVPQAIAQVSEYQQGFLGREFELIRDRLAIGISLKQTLEQACYRLPYASFHFFTVALILNQENGGQLREVLHSLGRTLHDNGAIKMKIKSLTAEPRMTALILASLPLILISIMFFKNPTSFAVLTNTQTGHHVLVYVVSSIALGLGIINMLTKVRP</sequence>
<evidence type="ECO:0000256" key="4">
    <source>
        <dbReference type="ARBA" id="ARBA00022989"/>
    </source>
</evidence>
<proteinExistence type="predicted"/>
<reference evidence="9" key="1">
    <citation type="journal article" date="2010" name="Mol. Biosyst.">
        <title>Complete genome sequence and comparative analysis of Shewanella violacea, a psychrophilic and piezophilic bacterium from deep sea floor sediments.</title>
        <authorList>
            <person name="Aono E."/>
            <person name="Baba T."/>
            <person name="Ara T."/>
            <person name="Nishi T."/>
            <person name="Nakamichi T."/>
            <person name="Inamoto E."/>
            <person name="Toyonaga H."/>
            <person name="Hasegawa M."/>
            <person name="Takai Y."/>
            <person name="Okumura Y."/>
            <person name="Baba M."/>
            <person name="Tomita M."/>
            <person name="Kato C."/>
            <person name="Oshima T."/>
            <person name="Nakasone K."/>
            <person name="Mori H."/>
        </authorList>
    </citation>
    <scope>NUCLEOTIDE SEQUENCE [LARGE SCALE GENOMIC DNA]</scope>
    <source>
        <strain evidence="9">JCM 10179 / CIP 106290 / LMG 19151 / DSS12</strain>
    </source>
</reference>